<dbReference type="Proteomes" id="UP000528286">
    <property type="component" value="Unassembled WGS sequence"/>
</dbReference>
<evidence type="ECO:0000313" key="4">
    <source>
        <dbReference type="Proteomes" id="UP000528286"/>
    </source>
</evidence>
<proteinExistence type="predicted"/>
<accession>A0A7W6J2N7</accession>
<evidence type="ECO:0000259" key="2">
    <source>
        <dbReference type="SMART" id="SM00862"/>
    </source>
</evidence>
<protein>
    <submittedName>
        <fullName evidence="3">Stress-induced morphogen</fullName>
    </submittedName>
</protein>
<keyword evidence="1" id="KW-0238">DNA-binding</keyword>
<feature type="domain" description="OmpR/PhoB-type" evidence="2">
    <location>
        <begin position="32"/>
        <end position="108"/>
    </location>
</feature>
<keyword evidence="4" id="KW-1185">Reference proteome</keyword>
<dbReference type="GO" id="GO:0006355">
    <property type="term" value="P:regulation of DNA-templated transcription"/>
    <property type="evidence" value="ECO:0007669"/>
    <property type="project" value="InterPro"/>
</dbReference>
<dbReference type="RefSeq" id="WP_183364832.1">
    <property type="nucleotide sequence ID" value="NZ_JACIEZ010000001.1"/>
</dbReference>
<sequence>MDDLIEQQQKRIYELECRVRELEEELMPSTVAIPLEWGLPRCEARIFAMLTTRDVVPKQTLHLALYGDRFDGHDYPPQLVESHMSKLRKRVAPFGVKITGKRFEGYRLHNRHRFISQAAAPSTNPKIKSSEEQSL</sequence>
<gene>
    <name evidence="3" type="ORF">GGR23_000822</name>
</gene>
<dbReference type="EMBL" id="JACIEZ010000001">
    <property type="protein sequence ID" value="MBB4063661.1"/>
    <property type="molecule type" value="Genomic_DNA"/>
</dbReference>
<name>A0A7W6J2N7_9HYPH</name>
<evidence type="ECO:0000313" key="3">
    <source>
        <dbReference type="EMBL" id="MBB4063661.1"/>
    </source>
</evidence>
<dbReference type="InterPro" id="IPR001867">
    <property type="entry name" value="OmpR/PhoB-type_DNA-bd"/>
</dbReference>
<comment type="caution">
    <text evidence="3">The sequence shown here is derived from an EMBL/GenBank/DDBJ whole genome shotgun (WGS) entry which is preliminary data.</text>
</comment>
<dbReference type="GO" id="GO:0000160">
    <property type="term" value="P:phosphorelay signal transduction system"/>
    <property type="evidence" value="ECO:0007669"/>
    <property type="project" value="InterPro"/>
</dbReference>
<evidence type="ECO:0000256" key="1">
    <source>
        <dbReference type="ARBA" id="ARBA00023125"/>
    </source>
</evidence>
<dbReference type="GO" id="GO:0003677">
    <property type="term" value="F:DNA binding"/>
    <property type="evidence" value="ECO:0007669"/>
    <property type="project" value="UniProtKB-KW"/>
</dbReference>
<dbReference type="InterPro" id="IPR036388">
    <property type="entry name" value="WH-like_DNA-bd_sf"/>
</dbReference>
<reference evidence="3 4" key="1">
    <citation type="submission" date="2020-08" db="EMBL/GenBank/DDBJ databases">
        <title>Genomic Encyclopedia of Type Strains, Phase IV (KMG-IV): sequencing the most valuable type-strain genomes for metagenomic binning, comparative biology and taxonomic classification.</title>
        <authorList>
            <person name="Goeker M."/>
        </authorList>
    </citation>
    <scope>NUCLEOTIDE SEQUENCE [LARGE SCALE GENOMIC DNA]</scope>
    <source>
        <strain evidence="3 4">DSM 29853</strain>
    </source>
</reference>
<dbReference type="AlphaFoldDB" id="A0A7W6J2N7"/>
<organism evidence="3 4">
    <name type="scientific">Gellertiella hungarica</name>
    <dbReference type="NCBI Taxonomy" id="1572859"/>
    <lineage>
        <taxon>Bacteria</taxon>
        <taxon>Pseudomonadati</taxon>
        <taxon>Pseudomonadota</taxon>
        <taxon>Alphaproteobacteria</taxon>
        <taxon>Hyphomicrobiales</taxon>
        <taxon>Rhizobiaceae</taxon>
        <taxon>Gellertiella</taxon>
    </lineage>
</organism>
<dbReference type="Gene3D" id="1.10.10.10">
    <property type="entry name" value="Winged helix-like DNA-binding domain superfamily/Winged helix DNA-binding domain"/>
    <property type="match status" value="1"/>
</dbReference>
<dbReference type="SMART" id="SM00862">
    <property type="entry name" value="Trans_reg_C"/>
    <property type="match status" value="1"/>
</dbReference>